<comment type="caution">
    <text evidence="2">The sequence shown here is derived from an EMBL/GenBank/DDBJ whole genome shotgun (WGS) entry which is preliminary data.</text>
</comment>
<gene>
    <name evidence="2" type="ORF">DRJ04_01265</name>
</gene>
<evidence type="ECO:0000256" key="1">
    <source>
        <dbReference type="ARBA" id="ARBA00006987"/>
    </source>
</evidence>
<sequence>MRRYVSITLAFIILASVILVSFGSMAMAKYPEKMITWICVFKAGGGTDRWARIMSSAAIDHFGVPWHVVNIPGADGIVGWREGLKRPADGYTIIQGSPTPVIALLREEKPPISPYDIKIVCYVSAFRAVVVAKPGKPWSTWEGLKEYARKNPGKLTWGGTTSHLLGPANIFDQAGIKLTPVPYDSTADAVADFLGGHIDLASATFSTVQTIVPEEAVAVINTSDIPITAKGFEDVPDATELGYEGMSFARWVGVHPDTPDEIVKIISDRMTSLVKDKSVVKLISKVGEEIIFVPYPEAQKKYNKMVEGMKRAIKLIE</sequence>
<name>A0A662DLK8_UNCAE</name>
<dbReference type="SUPFAM" id="SSF53850">
    <property type="entry name" value="Periplasmic binding protein-like II"/>
    <property type="match status" value="1"/>
</dbReference>
<evidence type="ECO:0000313" key="2">
    <source>
        <dbReference type="EMBL" id="RLE15009.1"/>
    </source>
</evidence>
<dbReference type="InterPro" id="IPR005064">
    <property type="entry name" value="BUG"/>
</dbReference>
<comment type="similarity">
    <text evidence="1">Belongs to the UPF0065 (bug) family.</text>
</comment>
<evidence type="ECO:0000313" key="3">
    <source>
        <dbReference type="Proteomes" id="UP000280417"/>
    </source>
</evidence>
<dbReference type="InterPro" id="IPR042100">
    <property type="entry name" value="Bug_dom1"/>
</dbReference>
<dbReference type="AlphaFoldDB" id="A0A662DLK8"/>
<dbReference type="EMBL" id="QMQA01000020">
    <property type="protein sequence ID" value="RLE15009.1"/>
    <property type="molecule type" value="Genomic_DNA"/>
</dbReference>
<dbReference type="PANTHER" id="PTHR42928">
    <property type="entry name" value="TRICARBOXYLATE-BINDING PROTEIN"/>
    <property type="match status" value="1"/>
</dbReference>
<dbReference type="Gene3D" id="3.40.190.150">
    <property type="entry name" value="Bordetella uptake gene, domain 1"/>
    <property type="match status" value="1"/>
</dbReference>
<proteinExistence type="inferred from homology"/>
<dbReference type="Gene3D" id="3.40.190.10">
    <property type="entry name" value="Periplasmic binding protein-like II"/>
    <property type="match status" value="1"/>
</dbReference>
<accession>A0A662DLK8</accession>
<organism evidence="2 3">
    <name type="scientific">Aerophobetes bacterium</name>
    <dbReference type="NCBI Taxonomy" id="2030807"/>
    <lineage>
        <taxon>Bacteria</taxon>
        <taxon>Candidatus Aerophobota</taxon>
    </lineage>
</organism>
<evidence type="ECO:0008006" key="4">
    <source>
        <dbReference type="Google" id="ProtNLM"/>
    </source>
</evidence>
<reference evidence="2 3" key="1">
    <citation type="submission" date="2018-06" db="EMBL/GenBank/DDBJ databases">
        <title>Extensive metabolic versatility and redundancy in microbially diverse, dynamic hydrothermal sediments.</title>
        <authorList>
            <person name="Dombrowski N."/>
            <person name="Teske A."/>
            <person name="Baker B.J."/>
        </authorList>
    </citation>
    <scope>NUCLEOTIDE SEQUENCE [LARGE SCALE GENOMIC DNA]</scope>
    <source>
        <strain evidence="2">B3_G15</strain>
    </source>
</reference>
<dbReference type="Proteomes" id="UP000280417">
    <property type="component" value="Unassembled WGS sequence"/>
</dbReference>
<dbReference type="PANTHER" id="PTHR42928:SF5">
    <property type="entry name" value="BLR1237 PROTEIN"/>
    <property type="match status" value="1"/>
</dbReference>
<dbReference type="CDD" id="cd07012">
    <property type="entry name" value="PBP2_Bug_TTT"/>
    <property type="match status" value="1"/>
</dbReference>
<dbReference type="Pfam" id="PF03401">
    <property type="entry name" value="TctC"/>
    <property type="match status" value="1"/>
</dbReference>
<protein>
    <recommendedName>
        <fullName evidence="4">Tripartite tricarboxylate transporter substrate binding protein</fullName>
    </recommendedName>
</protein>